<gene>
    <name evidence="5" type="ORF">OFUS_LOCUS16359</name>
</gene>
<proteinExistence type="predicted"/>
<dbReference type="InterPro" id="IPR052110">
    <property type="entry name" value="MCFD2-like"/>
</dbReference>
<organism evidence="5 6">
    <name type="scientific">Owenia fusiformis</name>
    <name type="common">Polychaete worm</name>
    <dbReference type="NCBI Taxonomy" id="6347"/>
    <lineage>
        <taxon>Eukaryota</taxon>
        <taxon>Metazoa</taxon>
        <taxon>Spiralia</taxon>
        <taxon>Lophotrochozoa</taxon>
        <taxon>Annelida</taxon>
        <taxon>Polychaeta</taxon>
        <taxon>Sedentaria</taxon>
        <taxon>Canalipalpata</taxon>
        <taxon>Sabellida</taxon>
        <taxon>Oweniida</taxon>
        <taxon>Oweniidae</taxon>
        <taxon>Owenia</taxon>
    </lineage>
</organism>
<dbReference type="InterPro" id="IPR002048">
    <property type="entry name" value="EF_hand_dom"/>
</dbReference>
<keyword evidence="6" id="KW-1185">Reference proteome</keyword>
<dbReference type="AlphaFoldDB" id="A0A8J1U2C0"/>
<evidence type="ECO:0000256" key="3">
    <source>
        <dbReference type="ARBA" id="ARBA00022837"/>
    </source>
</evidence>
<keyword evidence="2" id="KW-0677">Repeat</keyword>
<dbReference type="InterPro" id="IPR018247">
    <property type="entry name" value="EF_Hand_1_Ca_BS"/>
</dbReference>
<dbReference type="Proteomes" id="UP000749559">
    <property type="component" value="Unassembled WGS sequence"/>
</dbReference>
<evidence type="ECO:0000256" key="2">
    <source>
        <dbReference type="ARBA" id="ARBA00022737"/>
    </source>
</evidence>
<dbReference type="PANTHER" id="PTHR23104">
    <property type="entry name" value="MULTIPLE COAGULATION FACTOR DEFICIENCY PROTEIN 2 NEURAL STEM CELL DERIVED NEURONAL SURVIVAL PROTEIN"/>
    <property type="match status" value="1"/>
</dbReference>
<dbReference type="EMBL" id="CAIIXF020000008">
    <property type="protein sequence ID" value="CAH1791257.1"/>
    <property type="molecule type" value="Genomic_DNA"/>
</dbReference>
<feature type="domain" description="EF-hand" evidence="4">
    <location>
        <begin position="78"/>
        <end position="157"/>
    </location>
</feature>
<sequence length="190" mass="21889">MCQVLTLAVCLFAGHLTAHNHHGNHAQVPPVPGSDATHNVDKIHDFHDPTKDSNHIKEHYEGIANLDEANMTAEELEFHYFKQHDFDNDSRLDGLEILSALTHLMPSDIDERKEGETVEDLKAKQEETFQYYVDIIDTVLEEDDINNDGYMTYPEYVIARRRDEAREAKQEKEEKEKEANEKKENKGADL</sequence>
<dbReference type="OrthoDB" id="289247at2759"/>
<comment type="caution">
    <text evidence="5">The sequence shown here is derived from an EMBL/GenBank/DDBJ whole genome shotgun (WGS) entry which is preliminary data.</text>
</comment>
<dbReference type="InterPro" id="IPR011992">
    <property type="entry name" value="EF-hand-dom_pair"/>
</dbReference>
<evidence type="ECO:0000259" key="4">
    <source>
        <dbReference type="Pfam" id="PF13499"/>
    </source>
</evidence>
<accession>A0A8J1U2C0</accession>
<dbReference type="PANTHER" id="PTHR23104:SF1">
    <property type="entry name" value="EF-HAND DOMAIN-CONTAINING PROTEIN"/>
    <property type="match status" value="1"/>
</dbReference>
<reference evidence="5" key="1">
    <citation type="submission" date="2022-03" db="EMBL/GenBank/DDBJ databases">
        <authorList>
            <person name="Martin C."/>
        </authorList>
    </citation>
    <scope>NUCLEOTIDE SEQUENCE</scope>
</reference>
<keyword evidence="3" id="KW-0106">Calcium</keyword>
<protein>
    <recommendedName>
        <fullName evidence="4">EF-hand domain-containing protein</fullName>
    </recommendedName>
</protein>
<name>A0A8J1U2C0_OWEFU</name>
<keyword evidence="1" id="KW-0732">Signal</keyword>
<evidence type="ECO:0000313" key="6">
    <source>
        <dbReference type="Proteomes" id="UP000749559"/>
    </source>
</evidence>
<dbReference type="SUPFAM" id="SSF47473">
    <property type="entry name" value="EF-hand"/>
    <property type="match status" value="1"/>
</dbReference>
<dbReference type="Pfam" id="PF13499">
    <property type="entry name" value="EF-hand_7"/>
    <property type="match status" value="1"/>
</dbReference>
<dbReference type="Gene3D" id="1.10.238.10">
    <property type="entry name" value="EF-hand"/>
    <property type="match status" value="1"/>
</dbReference>
<evidence type="ECO:0000256" key="1">
    <source>
        <dbReference type="ARBA" id="ARBA00022729"/>
    </source>
</evidence>
<evidence type="ECO:0000313" key="5">
    <source>
        <dbReference type="EMBL" id="CAH1791257.1"/>
    </source>
</evidence>
<dbReference type="PROSITE" id="PS00018">
    <property type="entry name" value="EF_HAND_1"/>
    <property type="match status" value="1"/>
</dbReference>